<sequence length="89" mass="10145">MPPEPSPWDRKDFFRERKHERSEFIGGGGGGGPGSSGGGTRWREHPGNNHHYSSSSRWAPIFPPEQRKRDEAVHCARRNPRWSHQNCLG</sequence>
<evidence type="ECO:0000313" key="3">
    <source>
        <dbReference type="Proteomes" id="UP000595140"/>
    </source>
</evidence>
<feature type="compositionally biased region" description="Basic and acidic residues" evidence="1">
    <location>
        <begin position="7"/>
        <end position="23"/>
    </location>
</feature>
<reference evidence="2 3" key="1">
    <citation type="submission" date="2018-04" db="EMBL/GenBank/DDBJ databases">
        <authorList>
            <person name="Vogel A."/>
        </authorList>
    </citation>
    <scope>NUCLEOTIDE SEQUENCE [LARGE SCALE GENOMIC DNA]</scope>
</reference>
<dbReference type="AlphaFoldDB" id="A0A484KKT1"/>
<dbReference type="Proteomes" id="UP000595140">
    <property type="component" value="Unassembled WGS sequence"/>
</dbReference>
<feature type="compositionally biased region" description="Basic and acidic residues" evidence="1">
    <location>
        <begin position="65"/>
        <end position="74"/>
    </location>
</feature>
<name>A0A484KKT1_9ASTE</name>
<accession>A0A484KKT1</accession>
<feature type="region of interest" description="Disordered" evidence="1">
    <location>
        <begin position="1"/>
        <end position="89"/>
    </location>
</feature>
<organism evidence="2 3">
    <name type="scientific">Cuscuta campestris</name>
    <dbReference type="NCBI Taxonomy" id="132261"/>
    <lineage>
        <taxon>Eukaryota</taxon>
        <taxon>Viridiplantae</taxon>
        <taxon>Streptophyta</taxon>
        <taxon>Embryophyta</taxon>
        <taxon>Tracheophyta</taxon>
        <taxon>Spermatophyta</taxon>
        <taxon>Magnoliopsida</taxon>
        <taxon>eudicotyledons</taxon>
        <taxon>Gunneridae</taxon>
        <taxon>Pentapetalae</taxon>
        <taxon>asterids</taxon>
        <taxon>lamiids</taxon>
        <taxon>Solanales</taxon>
        <taxon>Convolvulaceae</taxon>
        <taxon>Cuscuteae</taxon>
        <taxon>Cuscuta</taxon>
        <taxon>Cuscuta subgen. Grammica</taxon>
        <taxon>Cuscuta sect. Cleistogrammica</taxon>
    </lineage>
</organism>
<gene>
    <name evidence="2" type="ORF">CCAM_LOCUS4402</name>
</gene>
<evidence type="ECO:0000313" key="2">
    <source>
        <dbReference type="EMBL" id="VFQ62626.1"/>
    </source>
</evidence>
<dbReference type="EMBL" id="OOIL02000230">
    <property type="protein sequence ID" value="VFQ62626.1"/>
    <property type="molecule type" value="Genomic_DNA"/>
</dbReference>
<protein>
    <submittedName>
        <fullName evidence="2">Uncharacterized protein</fullName>
    </submittedName>
</protein>
<evidence type="ECO:0000256" key="1">
    <source>
        <dbReference type="SAM" id="MobiDB-lite"/>
    </source>
</evidence>
<keyword evidence="3" id="KW-1185">Reference proteome</keyword>
<feature type="compositionally biased region" description="Gly residues" evidence="1">
    <location>
        <begin position="25"/>
        <end position="40"/>
    </location>
</feature>
<proteinExistence type="predicted"/>